<name>A0A1H3UXU1_9ACTN</name>
<dbReference type="Gene3D" id="1.10.10.10">
    <property type="entry name" value="Winged helix-like DNA-binding domain superfamily/Winged helix DNA-binding domain"/>
    <property type="match status" value="1"/>
</dbReference>
<dbReference type="InterPro" id="IPR005158">
    <property type="entry name" value="BTAD"/>
</dbReference>
<protein>
    <submittedName>
        <fullName evidence="7">DNA-binding transcriptional activator of the SARP family</fullName>
    </submittedName>
</protein>
<sequence length="926" mass="99510">MTVRFTILGPVRARRDPADLDLGGRQQRLVLALLLAGAGSVVSLADLVDTVWEDDPPSSAVNVVHRYIGTLRRLIEPDLPVRSAGAYLLRHGGGYRLRVTEESLDLLRFRALVGRARQSEEAGEAVRLYAEAFALWNGHCAAGLEPVARTHPAFVAIEAERAQAVRDAADIALRGGHVRLVLPALRQAAAVHPLDEALQARLLSALAADSRQAEAIVLFQVVRRRLRDELGISPGPELLDAYDRLLHQGDKSAEPTMPTPAQLPPDHPFFSGRDDVLARAQSLLDDDRRLGRDTVALAVDGMPGVGKTTLAVHLGHRLAPAYPDGQLYADLRGFAAQGLVMTATEALRGFLSSLGVPQETLPAELHALAGLYRSILADRRVLVVLDNCRDFEQIRHLLPSAPGSLAIVTSRNRITGLITTGGAHPVPLDLPAADEARDGLTRRLGADRMAREPAAVAEIIERCGRLPLALAVVAARAAAMPETPLAEIAAELTLSRERLDSFDADLPAVFSWSYRALTPVAQRMFRLLSLHPGPDVSDAAAASLAGLDPRAGRALLAELTAHVLVQKRSGRYHLHDLLRAYAAGLSDEEDAPRDREAALARMFDHYRSTAHAAHLLMEPQLPARRPPGPEAGVTPEPLAGSEEAMAWFAVERRVLTAVISLAAAHGASAVATHIALTMQNFLHFTGRTPEWAAIMRRGLATATASGDVEVEARLSRSLAGALFVAHDLDGAMAWLARAEELASPLGNQHELAIIELNRAYVRAEQNRHDDAIAHGRRALALLESVDQKRDQVRVRRVIAGSTAASGRVAEGIDLLHETLALSEAIGDVQGVGYSWVLIGKAHRQVGDRDRAVASWERAASCYRRLATHAALAEVLTDLGDARAEAGDAASARAAWSEALAVLDGSTDQVAADLRTRLRSAGVPRAR</sequence>
<dbReference type="Gene3D" id="1.25.40.10">
    <property type="entry name" value="Tetratricopeptide repeat domain"/>
    <property type="match status" value="2"/>
</dbReference>
<dbReference type="OrthoDB" id="7628974at2"/>
<dbReference type="InterPro" id="IPR051677">
    <property type="entry name" value="AfsR-DnrI-RedD_regulator"/>
</dbReference>
<dbReference type="Pfam" id="PF03704">
    <property type="entry name" value="BTAD"/>
    <property type="match status" value="1"/>
</dbReference>
<evidence type="ECO:0000256" key="5">
    <source>
        <dbReference type="PROSITE-ProRule" id="PRU01091"/>
    </source>
</evidence>
<dbReference type="InterPro" id="IPR011990">
    <property type="entry name" value="TPR-like_helical_dom_sf"/>
</dbReference>
<evidence type="ECO:0000259" key="6">
    <source>
        <dbReference type="PROSITE" id="PS51755"/>
    </source>
</evidence>
<dbReference type="SUPFAM" id="SSF52540">
    <property type="entry name" value="P-loop containing nucleoside triphosphate hydrolases"/>
    <property type="match status" value="1"/>
</dbReference>
<evidence type="ECO:0000313" key="7">
    <source>
        <dbReference type="EMBL" id="SDZ67233.1"/>
    </source>
</evidence>
<dbReference type="CDD" id="cd15831">
    <property type="entry name" value="BTAD"/>
    <property type="match status" value="1"/>
</dbReference>
<dbReference type="PROSITE" id="PS51755">
    <property type="entry name" value="OMPR_PHOB"/>
    <property type="match status" value="1"/>
</dbReference>
<dbReference type="STRING" id="137265.SAMN05421684_8384"/>
<evidence type="ECO:0000313" key="8">
    <source>
        <dbReference type="Proteomes" id="UP000199632"/>
    </source>
</evidence>
<dbReference type="GO" id="GO:0006355">
    <property type="term" value="P:regulation of DNA-templated transcription"/>
    <property type="evidence" value="ECO:0007669"/>
    <property type="project" value="InterPro"/>
</dbReference>
<dbReference type="InterPro" id="IPR027417">
    <property type="entry name" value="P-loop_NTPase"/>
</dbReference>
<keyword evidence="3 5" id="KW-0238">DNA-binding</keyword>
<dbReference type="EMBL" id="FNQB01000007">
    <property type="protein sequence ID" value="SDZ67233.1"/>
    <property type="molecule type" value="Genomic_DNA"/>
</dbReference>
<dbReference type="Gene3D" id="3.40.50.300">
    <property type="entry name" value="P-loop containing nucleotide triphosphate hydrolases"/>
    <property type="match status" value="1"/>
</dbReference>
<dbReference type="InterPro" id="IPR001867">
    <property type="entry name" value="OmpR/PhoB-type_DNA-bd"/>
</dbReference>
<dbReference type="SUPFAM" id="SSF48452">
    <property type="entry name" value="TPR-like"/>
    <property type="match status" value="2"/>
</dbReference>
<dbReference type="InterPro" id="IPR019734">
    <property type="entry name" value="TPR_rpt"/>
</dbReference>
<evidence type="ECO:0000256" key="2">
    <source>
        <dbReference type="ARBA" id="ARBA00023015"/>
    </source>
</evidence>
<dbReference type="GO" id="GO:0000160">
    <property type="term" value="P:phosphorelay signal transduction system"/>
    <property type="evidence" value="ECO:0007669"/>
    <property type="project" value="InterPro"/>
</dbReference>
<dbReference type="PANTHER" id="PTHR35807">
    <property type="entry name" value="TRANSCRIPTIONAL REGULATOR REDD-RELATED"/>
    <property type="match status" value="1"/>
</dbReference>
<dbReference type="AlphaFoldDB" id="A0A1H3UXU1"/>
<dbReference type="SMART" id="SM00862">
    <property type="entry name" value="Trans_reg_C"/>
    <property type="match status" value="1"/>
</dbReference>
<organism evidence="7 8">
    <name type="scientific">Asanoa ishikariensis</name>
    <dbReference type="NCBI Taxonomy" id="137265"/>
    <lineage>
        <taxon>Bacteria</taxon>
        <taxon>Bacillati</taxon>
        <taxon>Actinomycetota</taxon>
        <taxon>Actinomycetes</taxon>
        <taxon>Micromonosporales</taxon>
        <taxon>Micromonosporaceae</taxon>
        <taxon>Asanoa</taxon>
    </lineage>
</organism>
<dbReference type="Pfam" id="PF00486">
    <property type="entry name" value="Trans_reg_C"/>
    <property type="match status" value="1"/>
</dbReference>
<dbReference type="GO" id="GO:0003677">
    <property type="term" value="F:DNA binding"/>
    <property type="evidence" value="ECO:0007669"/>
    <property type="project" value="UniProtKB-UniRule"/>
</dbReference>
<dbReference type="InterPro" id="IPR036388">
    <property type="entry name" value="WH-like_DNA-bd_sf"/>
</dbReference>
<reference evidence="8" key="1">
    <citation type="submission" date="2016-10" db="EMBL/GenBank/DDBJ databases">
        <authorList>
            <person name="Varghese N."/>
            <person name="Submissions S."/>
        </authorList>
    </citation>
    <scope>NUCLEOTIDE SEQUENCE [LARGE SCALE GENOMIC DNA]</scope>
    <source>
        <strain evidence="8">DSM 44718</strain>
    </source>
</reference>
<dbReference type="PRINTS" id="PR00364">
    <property type="entry name" value="DISEASERSIST"/>
</dbReference>
<dbReference type="PANTHER" id="PTHR35807:SF1">
    <property type="entry name" value="TRANSCRIPTIONAL REGULATOR REDD"/>
    <property type="match status" value="1"/>
</dbReference>
<gene>
    <name evidence="7" type="ORF">SAMN05421684_8384</name>
</gene>
<comment type="similarity">
    <text evidence="1">Belongs to the AfsR/DnrI/RedD regulatory family.</text>
</comment>
<proteinExistence type="inferred from homology"/>
<dbReference type="SMART" id="SM01043">
    <property type="entry name" value="BTAD"/>
    <property type="match status" value="1"/>
</dbReference>
<evidence type="ECO:0000256" key="1">
    <source>
        <dbReference type="ARBA" id="ARBA00005820"/>
    </source>
</evidence>
<dbReference type="Proteomes" id="UP000199632">
    <property type="component" value="Unassembled WGS sequence"/>
</dbReference>
<dbReference type="InterPro" id="IPR016032">
    <property type="entry name" value="Sig_transdc_resp-reg_C-effctor"/>
</dbReference>
<dbReference type="RefSeq" id="WP_090804809.1">
    <property type="nucleotide sequence ID" value="NZ_BOND01000034.1"/>
</dbReference>
<evidence type="ECO:0000256" key="3">
    <source>
        <dbReference type="ARBA" id="ARBA00023125"/>
    </source>
</evidence>
<keyword evidence="4" id="KW-0804">Transcription</keyword>
<dbReference type="GO" id="GO:0043531">
    <property type="term" value="F:ADP binding"/>
    <property type="evidence" value="ECO:0007669"/>
    <property type="project" value="InterPro"/>
</dbReference>
<feature type="DNA-binding region" description="OmpR/PhoB-type" evidence="5">
    <location>
        <begin position="1"/>
        <end position="99"/>
    </location>
</feature>
<dbReference type="SMART" id="SM00028">
    <property type="entry name" value="TPR"/>
    <property type="match status" value="3"/>
</dbReference>
<keyword evidence="2" id="KW-0805">Transcription regulation</keyword>
<evidence type="ECO:0000256" key="4">
    <source>
        <dbReference type="ARBA" id="ARBA00023163"/>
    </source>
</evidence>
<accession>A0A1H3UXU1</accession>
<feature type="domain" description="OmpR/PhoB-type" evidence="6">
    <location>
        <begin position="1"/>
        <end position="99"/>
    </location>
</feature>
<dbReference type="SUPFAM" id="SSF46894">
    <property type="entry name" value="C-terminal effector domain of the bipartite response regulators"/>
    <property type="match status" value="1"/>
</dbReference>
<keyword evidence="8" id="KW-1185">Reference proteome</keyword>